<sequence>MPRKDGNKQQKEELKKIELTLKNIQENEQFLAENAEELSPHQLKDVRKHLDSKKKFLKETEGTIKY</sequence>
<feature type="coiled-coil region" evidence="1">
    <location>
        <begin position="7"/>
        <end position="34"/>
    </location>
</feature>
<dbReference type="AlphaFoldDB" id="A0A7C6Z3X6"/>
<proteinExistence type="predicted"/>
<dbReference type="Proteomes" id="UP000553059">
    <property type="component" value="Unassembled WGS sequence"/>
</dbReference>
<evidence type="ECO:0000313" key="2">
    <source>
        <dbReference type="EMBL" id="HHY26525.1"/>
    </source>
</evidence>
<evidence type="ECO:0000256" key="1">
    <source>
        <dbReference type="SAM" id="Coils"/>
    </source>
</evidence>
<accession>A0A7C6Z3X6</accession>
<name>A0A7C6Z3X6_9FIRM</name>
<evidence type="ECO:0000313" key="3">
    <source>
        <dbReference type="Proteomes" id="UP000553059"/>
    </source>
</evidence>
<keyword evidence="1" id="KW-0175">Coiled coil</keyword>
<reference evidence="2 3" key="1">
    <citation type="journal article" date="2020" name="Biotechnol. Biofuels">
        <title>New insights from the biogas microbiome by comprehensive genome-resolved metagenomics of nearly 1600 species originating from multiple anaerobic digesters.</title>
        <authorList>
            <person name="Campanaro S."/>
            <person name="Treu L."/>
            <person name="Rodriguez-R L.M."/>
            <person name="Kovalovszki A."/>
            <person name="Ziels R.M."/>
            <person name="Maus I."/>
            <person name="Zhu X."/>
            <person name="Kougias P.G."/>
            <person name="Basile A."/>
            <person name="Luo G."/>
            <person name="Schluter A."/>
            <person name="Konstantinidis K.T."/>
            <person name="Angelidaki I."/>
        </authorList>
    </citation>
    <scope>NUCLEOTIDE SEQUENCE [LARGE SCALE GENOMIC DNA]</scope>
    <source>
        <strain evidence="2">AS05jafATM_4</strain>
    </source>
</reference>
<organism evidence="2 3">
    <name type="scientific">Desulfitobacterium dehalogenans</name>
    <dbReference type="NCBI Taxonomy" id="36854"/>
    <lineage>
        <taxon>Bacteria</taxon>
        <taxon>Bacillati</taxon>
        <taxon>Bacillota</taxon>
        <taxon>Clostridia</taxon>
        <taxon>Eubacteriales</taxon>
        <taxon>Desulfitobacteriaceae</taxon>
        <taxon>Desulfitobacterium</taxon>
    </lineage>
</organism>
<gene>
    <name evidence="2" type="ORF">GX523_07220</name>
</gene>
<comment type="caution">
    <text evidence="2">The sequence shown here is derived from an EMBL/GenBank/DDBJ whole genome shotgun (WGS) entry which is preliminary data.</text>
</comment>
<dbReference type="EMBL" id="DUTF01000161">
    <property type="protein sequence ID" value="HHY26525.1"/>
    <property type="molecule type" value="Genomic_DNA"/>
</dbReference>
<protein>
    <submittedName>
        <fullName evidence="2">Uncharacterized protein</fullName>
    </submittedName>
</protein>